<feature type="transmembrane region" description="Helical" evidence="7">
    <location>
        <begin position="115"/>
        <end position="139"/>
    </location>
</feature>
<evidence type="ECO:0008006" key="10">
    <source>
        <dbReference type="Google" id="ProtNLM"/>
    </source>
</evidence>
<organism evidence="8 9">
    <name type="scientific">Jimgerdemannia flammicorona</name>
    <dbReference type="NCBI Taxonomy" id="994334"/>
    <lineage>
        <taxon>Eukaryota</taxon>
        <taxon>Fungi</taxon>
        <taxon>Fungi incertae sedis</taxon>
        <taxon>Mucoromycota</taxon>
        <taxon>Mucoromycotina</taxon>
        <taxon>Endogonomycetes</taxon>
        <taxon>Endogonales</taxon>
        <taxon>Endogonaceae</taxon>
        <taxon>Jimgerdemannia</taxon>
    </lineage>
</organism>
<evidence type="ECO:0000256" key="6">
    <source>
        <dbReference type="ARBA" id="ARBA00023136"/>
    </source>
</evidence>
<gene>
    <name evidence="8" type="ORF">BC938DRAFT_479243</name>
</gene>
<feature type="transmembrane region" description="Helical" evidence="7">
    <location>
        <begin position="190"/>
        <end position="208"/>
    </location>
</feature>
<accession>A0A433QLB9</accession>
<dbReference type="GO" id="GO:0005462">
    <property type="term" value="F:UDP-N-acetylglucosamine transmembrane transporter activity"/>
    <property type="evidence" value="ECO:0007669"/>
    <property type="project" value="TreeGrafter"/>
</dbReference>
<keyword evidence="2" id="KW-0813">Transport</keyword>
<feature type="transmembrane region" description="Helical" evidence="7">
    <location>
        <begin position="287"/>
        <end position="306"/>
    </location>
</feature>
<evidence type="ECO:0000256" key="5">
    <source>
        <dbReference type="ARBA" id="ARBA00022989"/>
    </source>
</evidence>
<feature type="transmembrane region" description="Helical" evidence="7">
    <location>
        <begin position="398"/>
        <end position="431"/>
    </location>
</feature>
<dbReference type="GO" id="GO:0000139">
    <property type="term" value="C:Golgi membrane"/>
    <property type="evidence" value="ECO:0007669"/>
    <property type="project" value="TreeGrafter"/>
</dbReference>
<dbReference type="EMBL" id="RBNJ01003748">
    <property type="protein sequence ID" value="RUS30558.1"/>
    <property type="molecule type" value="Genomic_DNA"/>
</dbReference>
<reference evidence="8 9" key="1">
    <citation type="journal article" date="2018" name="New Phytol.">
        <title>Phylogenomics of Endogonaceae and evolution of mycorrhizas within Mucoromycota.</title>
        <authorList>
            <person name="Chang Y."/>
            <person name="Desiro A."/>
            <person name="Na H."/>
            <person name="Sandor L."/>
            <person name="Lipzen A."/>
            <person name="Clum A."/>
            <person name="Barry K."/>
            <person name="Grigoriev I.V."/>
            <person name="Martin F.M."/>
            <person name="Stajich J.E."/>
            <person name="Smith M.E."/>
            <person name="Bonito G."/>
            <person name="Spatafora J.W."/>
        </authorList>
    </citation>
    <scope>NUCLEOTIDE SEQUENCE [LARGE SCALE GENOMIC DNA]</scope>
    <source>
        <strain evidence="8 9">AD002</strain>
    </source>
</reference>
<name>A0A433QLB9_9FUNG</name>
<comment type="caution">
    <text evidence="8">The sequence shown here is derived from an EMBL/GenBank/DDBJ whole genome shotgun (WGS) entry which is preliminary data.</text>
</comment>
<evidence type="ECO:0000256" key="3">
    <source>
        <dbReference type="ARBA" id="ARBA00022597"/>
    </source>
</evidence>
<feature type="transmembrane region" description="Helical" evidence="7">
    <location>
        <begin position="255"/>
        <end position="275"/>
    </location>
</feature>
<sequence length="451" mass="49831">MTHFRVTLSPELDIYKVDIQLPTPTIFLMSQTNQRTTDAATANADTAKPLAIPSASFQDWMLATFQIGLGEWLLIGSLIFGGCCSNVFALEVLVRHDLGTKAARITRRTTSCSSHLITFAQFTFVAFEGLFHFVVWPSPNSTWWWPRILPSLKTRSIPWYRWAILVLFFFSVSVLNNAALAYHISVPLHIVFRSGGLIVNMAMGWFVLNKRYTVSQVSAVLLVTFGVIMATLSSAGPAKAKNSNPVDDAATLSEYSLGITLLVVAMILSAAMGLYQEETYRTYGKDNWREGLFYLHFFALPCFLIFRRDIIAQLHVVNTSTPVPLLDLTRSVPILGDIVVELLPSGIKAALTVWSVPKLWYFLSLNMITQYICISGVHRLTARSTSLTLNLVLNLRKFVSLAISVIAFNNAFSSATAAGTALVFLGTVLYVTGGSKTPAKNVAVEKRKEGQ</sequence>
<feature type="transmembrane region" description="Helical" evidence="7">
    <location>
        <begin position="214"/>
        <end position="235"/>
    </location>
</feature>
<dbReference type="NCBIfam" id="TIGR00803">
    <property type="entry name" value="nst"/>
    <property type="match status" value="1"/>
</dbReference>
<protein>
    <recommendedName>
        <fullName evidence="10">UAA transporter</fullName>
    </recommendedName>
</protein>
<evidence type="ECO:0000313" key="9">
    <source>
        <dbReference type="Proteomes" id="UP000274822"/>
    </source>
</evidence>
<dbReference type="GO" id="GO:0005464">
    <property type="term" value="F:UDP-xylose transmembrane transporter activity"/>
    <property type="evidence" value="ECO:0007669"/>
    <property type="project" value="TreeGrafter"/>
</dbReference>
<evidence type="ECO:0000256" key="1">
    <source>
        <dbReference type="ARBA" id="ARBA00004127"/>
    </source>
</evidence>
<keyword evidence="5 7" id="KW-1133">Transmembrane helix</keyword>
<evidence type="ECO:0000313" key="8">
    <source>
        <dbReference type="EMBL" id="RUS30558.1"/>
    </source>
</evidence>
<dbReference type="AlphaFoldDB" id="A0A433QLB9"/>
<proteinExistence type="predicted"/>
<comment type="subcellular location">
    <subcellularLocation>
        <location evidence="1">Endomembrane system</location>
        <topology evidence="1">Multi-pass membrane protein</topology>
    </subcellularLocation>
</comment>
<dbReference type="PANTHER" id="PTHR10778">
    <property type="entry name" value="SOLUTE CARRIER FAMILY 35 MEMBER B"/>
    <property type="match status" value="1"/>
</dbReference>
<feature type="transmembrane region" description="Helical" evidence="7">
    <location>
        <begin position="72"/>
        <end position="94"/>
    </location>
</feature>
<dbReference type="PANTHER" id="PTHR10778:SF4">
    <property type="entry name" value="NUCLEOTIDE SUGAR TRANSPORTER SLC35B4"/>
    <property type="match status" value="1"/>
</dbReference>
<evidence type="ECO:0000256" key="4">
    <source>
        <dbReference type="ARBA" id="ARBA00022692"/>
    </source>
</evidence>
<dbReference type="Proteomes" id="UP000274822">
    <property type="component" value="Unassembled WGS sequence"/>
</dbReference>
<keyword evidence="9" id="KW-1185">Reference proteome</keyword>
<evidence type="ECO:0000256" key="2">
    <source>
        <dbReference type="ARBA" id="ARBA00022448"/>
    </source>
</evidence>
<dbReference type="InterPro" id="IPR013657">
    <property type="entry name" value="SCL35B1-4/HUT1"/>
</dbReference>
<evidence type="ECO:0000256" key="7">
    <source>
        <dbReference type="SAM" id="Phobius"/>
    </source>
</evidence>
<feature type="transmembrane region" description="Helical" evidence="7">
    <location>
        <begin position="159"/>
        <end position="178"/>
    </location>
</feature>
<keyword evidence="6 7" id="KW-0472">Membrane</keyword>
<dbReference type="Pfam" id="PF08449">
    <property type="entry name" value="UAA"/>
    <property type="match status" value="1"/>
</dbReference>
<dbReference type="GO" id="GO:0005789">
    <property type="term" value="C:endoplasmic reticulum membrane"/>
    <property type="evidence" value="ECO:0007669"/>
    <property type="project" value="TreeGrafter"/>
</dbReference>
<keyword evidence="3" id="KW-0762">Sugar transport</keyword>
<keyword evidence="4 7" id="KW-0812">Transmembrane</keyword>